<gene>
    <name evidence="1" type="ORF">QNA08_08500</name>
</gene>
<evidence type="ECO:0000313" key="1">
    <source>
        <dbReference type="EMBL" id="MDJ1158270.1"/>
    </source>
</evidence>
<reference evidence="1 2" key="1">
    <citation type="submission" date="2023-05" db="EMBL/GenBank/DDBJ databases">
        <title>Chelatococcus sp. nov., a moderately thermophilic bacterium isolated from hot spring microbial mat.</title>
        <authorList>
            <person name="Hu C.-J."/>
            <person name="Li W.-J."/>
        </authorList>
    </citation>
    <scope>NUCLEOTIDE SEQUENCE [LARGE SCALE GENOMIC DNA]</scope>
    <source>
        <strain evidence="1 2">SYSU G07232</strain>
    </source>
</reference>
<proteinExistence type="predicted"/>
<accession>A0ABT7AFX9</accession>
<keyword evidence="2" id="KW-1185">Reference proteome</keyword>
<sequence length="64" mass="7061">MSDPFADEKPRPKPVHEIGQDLSLLSVGELDERIALLKGEIERLEAARAAKAASREAANAFFKR</sequence>
<dbReference type="Pfam" id="PF06698">
    <property type="entry name" value="DUF1192"/>
    <property type="match status" value="1"/>
</dbReference>
<comment type="caution">
    <text evidence="1">The sequence shown here is derived from an EMBL/GenBank/DDBJ whole genome shotgun (WGS) entry which is preliminary data.</text>
</comment>
<dbReference type="EMBL" id="JASJEV010000004">
    <property type="protein sequence ID" value="MDJ1158270.1"/>
    <property type="molecule type" value="Genomic_DNA"/>
</dbReference>
<name>A0ABT7AFX9_9HYPH</name>
<organism evidence="1 2">
    <name type="scientific">Chelatococcus albus</name>
    <dbReference type="NCBI Taxonomy" id="3047466"/>
    <lineage>
        <taxon>Bacteria</taxon>
        <taxon>Pseudomonadati</taxon>
        <taxon>Pseudomonadota</taxon>
        <taxon>Alphaproteobacteria</taxon>
        <taxon>Hyphomicrobiales</taxon>
        <taxon>Chelatococcaceae</taxon>
        <taxon>Chelatococcus</taxon>
    </lineage>
</organism>
<dbReference type="Proteomes" id="UP001321492">
    <property type="component" value="Unassembled WGS sequence"/>
</dbReference>
<protein>
    <submittedName>
        <fullName evidence="1">DUF1192 domain-containing protein</fullName>
    </submittedName>
</protein>
<dbReference type="InterPro" id="IPR009579">
    <property type="entry name" value="DUF1192"/>
</dbReference>
<evidence type="ECO:0000313" key="2">
    <source>
        <dbReference type="Proteomes" id="UP001321492"/>
    </source>
</evidence>
<dbReference type="RefSeq" id="WP_283740263.1">
    <property type="nucleotide sequence ID" value="NZ_JASJEV010000004.1"/>
</dbReference>